<evidence type="ECO:0000313" key="2">
    <source>
        <dbReference type="EMBL" id="KAB5587566.1"/>
    </source>
</evidence>
<dbReference type="AlphaFoldDB" id="A0A5N5Q827"/>
<evidence type="ECO:0000256" key="1">
    <source>
        <dbReference type="SAM" id="MobiDB-lite"/>
    </source>
</evidence>
<reference evidence="2 3" key="1">
    <citation type="journal article" date="2019" name="Fungal Biol. Biotechnol.">
        <title>Draft genome sequence of fastidious pathogen Ceratobasidium theobromae, which causes vascular-streak dieback in Theobroma cacao.</title>
        <authorList>
            <person name="Ali S.S."/>
            <person name="Asman A."/>
            <person name="Shao J."/>
            <person name="Firmansyah A.P."/>
            <person name="Susilo A.W."/>
            <person name="Rosmana A."/>
            <person name="McMahon P."/>
            <person name="Junaid M."/>
            <person name="Guest D."/>
            <person name="Kheng T.Y."/>
            <person name="Meinhardt L.W."/>
            <person name="Bailey B.A."/>
        </authorList>
    </citation>
    <scope>NUCLEOTIDE SEQUENCE [LARGE SCALE GENOMIC DNA]</scope>
    <source>
        <strain evidence="2 3">CT2</strain>
    </source>
</reference>
<gene>
    <name evidence="2" type="ORF">CTheo_8995</name>
</gene>
<feature type="compositionally biased region" description="Basic and acidic residues" evidence="1">
    <location>
        <begin position="78"/>
        <end position="87"/>
    </location>
</feature>
<feature type="compositionally biased region" description="Basic and acidic residues" evidence="1">
    <location>
        <begin position="24"/>
        <end position="65"/>
    </location>
</feature>
<keyword evidence="3" id="KW-1185">Reference proteome</keyword>
<name>A0A5N5Q827_9AGAM</name>
<proteinExistence type="predicted"/>
<comment type="caution">
    <text evidence="2">The sequence shown here is derived from an EMBL/GenBank/DDBJ whole genome shotgun (WGS) entry which is preliminary data.</text>
</comment>
<dbReference type="Proteomes" id="UP000383932">
    <property type="component" value="Unassembled WGS sequence"/>
</dbReference>
<organism evidence="2 3">
    <name type="scientific">Ceratobasidium theobromae</name>
    <dbReference type="NCBI Taxonomy" id="1582974"/>
    <lineage>
        <taxon>Eukaryota</taxon>
        <taxon>Fungi</taxon>
        <taxon>Dikarya</taxon>
        <taxon>Basidiomycota</taxon>
        <taxon>Agaricomycotina</taxon>
        <taxon>Agaricomycetes</taxon>
        <taxon>Cantharellales</taxon>
        <taxon>Ceratobasidiaceae</taxon>
        <taxon>Ceratobasidium</taxon>
    </lineage>
</organism>
<evidence type="ECO:0000313" key="3">
    <source>
        <dbReference type="Proteomes" id="UP000383932"/>
    </source>
</evidence>
<accession>A0A5N5Q827</accession>
<feature type="region of interest" description="Disordered" evidence="1">
    <location>
        <begin position="1"/>
        <end position="99"/>
    </location>
</feature>
<dbReference type="OrthoDB" id="3249068at2759"/>
<sequence length="356" mass="40381">MARGSSRKKNSKRAVSAKKQTANQHRDVIEDPVRMEEGPSRAVDDRMEEMDSGKGEKRGPSDSFDRGNPTHVTRSKRARLEDDREGNVDNNDGDDQEDAGGLEVAEQRDLAELWEESVQTLRKDNVVPSSDVVELQSKLNEARLGGGLLRFCGVGDAHGVVDLSDDPNARGNPRPINMAHVDALYEIFQRPGAKRDHEAPAILVTSPSLVDAECLQEMKDKDPRDVAAILPCIRVVRQEATQEDELENRLWLCRIDGTSMTKEVILRDTCKLKAMRKSRKRMKLLNGNHRFQAMLRLADDLYRRRDEINRLLDLPQEKKDPDLIRKMVEDLKQDVLGLTWRVEVYNGKQTSTIPTR</sequence>
<feature type="compositionally biased region" description="Basic residues" evidence="1">
    <location>
        <begin position="1"/>
        <end position="16"/>
    </location>
</feature>
<protein>
    <submittedName>
        <fullName evidence="2">Uncharacterized protein</fullName>
    </submittedName>
</protein>
<dbReference type="EMBL" id="SSOP01000974">
    <property type="protein sequence ID" value="KAB5587566.1"/>
    <property type="molecule type" value="Genomic_DNA"/>
</dbReference>